<name>X1L6P9_9ZZZZ</name>
<sequence>MSEILEGVLSEKMLNELASDLGMEHEALRKHPFFRVLRGRVILTYPLKSYPSTPLFVQAQINQVDPTLNEYYEALNFVGAGALYSCYVWTNDAVTVLTKSIKVTIDGVAFTVQSADEADDSHLYITQLETGILLTATPPPMHYIPFQESLKIEFKTDTTLVGGKTLICAYSMGDQS</sequence>
<gene>
    <name evidence="1" type="ORF">S06H3_01613</name>
</gene>
<dbReference type="EMBL" id="BARV01000415">
    <property type="protein sequence ID" value="GAH98104.1"/>
    <property type="molecule type" value="Genomic_DNA"/>
</dbReference>
<proteinExistence type="predicted"/>
<comment type="caution">
    <text evidence="1">The sequence shown here is derived from an EMBL/GenBank/DDBJ whole genome shotgun (WGS) entry which is preliminary data.</text>
</comment>
<dbReference type="AlphaFoldDB" id="X1L6P9"/>
<reference evidence="1" key="1">
    <citation type="journal article" date="2014" name="Front. Microbiol.">
        <title>High frequency of phylogenetically diverse reductive dehalogenase-homologous genes in deep subseafloor sedimentary metagenomes.</title>
        <authorList>
            <person name="Kawai M."/>
            <person name="Futagami T."/>
            <person name="Toyoda A."/>
            <person name="Takaki Y."/>
            <person name="Nishi S."/>
            <person name="Hori S."/>
            <person name="Arai W."/>
            <person name="Tsubouchi T."/>
            <person name="Morono Y."/>
            <person name="Uchiyama I."/>
            <person name="Ito T."/>
            <person name="Fujiyama A."/>
            <person name="Inagaki F."/>
            <person name="Takami H."/>
        </authorList>
    </citation>
    <scope>NUCLEOTIDE SEQUENCE</scope>
    <source>
        <strain evidence="1">Expedition CK06-06</strain>
    </source>
</reference>
<protein>
    <submittedName>
        <fullName evidence="1">Uncharacterized protein</fullName>
    </submittedName>
</protein>
<evidence type="ECO:0000313" key="1">
    <source>
        <dbReference type="EMBL" id="GAH98104.1"/>
    </source>
</evidence>
<accession>X1L6P9</accession>
<organism evidence="1">
    <name type="scientific">marine sediment metagenome</name>
    <dbReference type="NCBI Taxonomy" id="412755"/>
    <lineage>
        <taxon>unclassified sequences</taxon>
        <taxon>metagenomes</taxon>
        <taxon>ecological metagenomes</taxon>
    </lineage>
</organism>